<keyword evidence="8" id="KW-0067">ATP-binding</keyword>
<dbReference type="OrthoDB" id="9815896at2"/>
<dbReference type="InterPro" id="IPR003442">
    <property type="entry name" value="T6A_TsaE"/>
</dbReference>
<dbReference type="GO" id="GO:0002949">
    <property type="term" value="P:tRNA threonylcarbamoyladenosine modification"/>
    <property type="evidence" value="ECO:0007669"/>
    <property type="project" value="InterPro"/>
</dbReference>
<keyword evidence="7" id="KW-0547">Nucleotide-binding</keyword>
<evidence type="ECO:0000256" key="3">
    <source>
        <dbReference type="ARBA" id="ARBA00019010"/>
    </source>
</evidence>
<keyword evidence="6" id="KW-0479">Metal-binding</keyword>
<dbReference type="Gene3D" id="3.40.50.300">
    <property type="entry name" value="P-loop containing nucleotide triphosphate hydrolases"/>
    <property type="match status" value="1"/>
</dbReference>
<accession>H6L5A6</accession>
<comment type="similarity">
    <text evidence="2">Belongs to the TsaE family.</text>
</comment>
<evidence type="ECO:0000256" key="2">
    <source>
        <dbReference type="ARBA" id="ARBA00007599"/>
    </source>
</evidence>
<dbReference type="NCBIfam" id="TIGR00150">
    <property type="entry name" value="T6A_YjeE"/>
    <property type="match status" value="1"/>
</dbReference>
<keyword evidence="4" id="KW-0963">Cytoplasm</keyword>
<dbReference type="HOGENOM" id="CLU_087829_5_0_10"/>
<dbReference type="InterPro" id="IPR027417">
    <property type="entry name" value="P-loop_NTPase"/>
</dbReference>
<evidence type="ECO:0000256" key="7">
    <source>
        <dbReference type="ARBA" id="ARBA00022741"/>
    </source>
</evidence>
<evidence type="ECO:0000256" key="5">
    <source>
        <dbReference type="ARBA" id="ARBA00022694"/>
    </source>
</evidence>
<dbReference type="AlphaFoldDB" id="H6L5A6"/>
<evidence type="ECO:0000256" key="9">
    <source>
        <dbReference type="ARBA" id="ARBA00022842"/>
    </source>
</evidence>
<organism evidence="11 12">
    <name type="scientific">Saprospira grandis (strain Lewin)</name>
    <dbReference type="NCBI Taxonomy" id="984262"/>
    <lineage>
        <taxon>Bacteria</taxon>
        <taxon>Pseudomonadati</taxon>
        <taxon>Bacteroidota</taxon>
        <taxon>Saprospiria</taxon>
        <taxon>Saprospirales</taxon>
        <taxon>Saprospiraceae</taxon>
        <taxon>Saprospira</taxon>
    </lineage>
</organism>
<gene>
    <name evidence="11" type="ordered locus">SGRA_1285</name>
</gene>
<dbReference type="SUPFAM" id="SSF52540">
    <property type="entry name" value="P-loop containing nucleoside triphosphate hydrolases"/>
    <property type="match status" value="1"/>
</dbReference>
<dbReference type="KEGG" id="sgn:SGRA_1285"/>
<dbReference type="Proteomes" id="UP000007519">
    <property type="component" value="Chromosome"/>
</dbReference>
<proteinExistence type="inferred from homology"/>
<evidence type="ECO:0000256" key="6">
    <source>
        <dbReference type="ARBA" id="ARBA00022723"/>
    </source>
</evidence>
<dbReference type="RefSeq" id="WP_015691665.1">
    <property type="nucleotide sequence ID" value="NC_016940.1"/>
</dbReference>
<name>H6L5A6_SAPGL</name>
<dbReference type="Pfam" id="PF02367">
    <property type="entry name" value="TsaE"/>
    <property type="match status" value="1"/>
</dbReference>
<dbReference type="GO" id="GO:0005737">
    <property type="term" value="C:cytoplasm"/>
    <property type="evidence" value="ECO:0007669"/>
    <property type="project" value="UniProtKB-SubCell"/>
</dbReference>
<evidence type="ECO:0000256" key="4">
    <source>
        <dbReference type="ARBA" id="ARBA00022490"/>
    </source>
</evidence>
<dbReference type="PANTHER" id="PTHR33540">
    <property type="entry name" value="TRNA THREONYLCARBAMOYLADENOSINE BIOSYNTHESIS PROTEIN TSAE"/>
    <property type="match status" value="1"/>
</dbReference>
<keyword evidence="5" id="KW-0819">tRNA processing</keyword>
<dbReference type="GO" id="GO:0005524">
    <property type="term" value="F:ATP binding"/>
    <property type="evidence" value="ECO:0007669"/>
    <property type="project" value="UniProtKB-KW"/>
</dbReference>
<sequence>MQADYTVNNLAELAAVAQELVAGPLQTYRKVFLDAPMGAGKTTLVHYLLQALGGQEEGSSPSYSLINEYGLQNSPLLVRHADLYRLDSLEEALEIGIEDYLEDEHYFFVEWPEILLPLLAENALHLRILVQEEGTRQIFLEKM</sequence>
<dbReference type="GO" id="GO:0046872">
    <property type="term" value="F:metal ion binding"/>
    <property type="evidence" value="ECO:0007669"/>
    <property type="project" value="UniProtKB-KW"/>
</dbReference>
<dbReference type="PANTHER" id="PTHR33540:SF2">
    <property type="entry name" value="TRNA THREONYLCARBAMOYLADENOSINE BIOSYNTHESIS PROTEIN TSAE"/>
    <property type="match status" value="1"/>
</dbReference>
<evidence type="ECO:0000256" key="1">
    <source>
        <dbReference type="ARBA" id="ARBA00004496"/>
    </source>
</evidence>
<dbReference type="STRING" id="984262.SGRA_1285"/>
<reference evidence="11 12" key="1">
    <citation type="journal article" date="2012" name="Stand. Genomic Sci.">
        <title>Complete genome sequencing and analysis of Saprospira grandis str. Lewin, a predatory marine bacterium.</title>
        <authorList>
            <person name="Saw J.H."/>
            <person name="Yuryev A."/>
            <person name="Kanbe M."/>
            <person name="Hou S."/>
            <person name="Young A.G."/>
            <person name="Aizawa S."/>
            <person name="Alam M."/>
        </authorList>
    </citation>
    <scope>NUCLEOTIDE SEQUENCE [LARGE SCALE GENOMIC DNA]</scope>
    <source>
        <strain evidence="11 12">Lewin</strain>
    </source>
</reference>
<comment type="subcellular location">
    <subcellularLocation>
        <location evidence="1">Cytoplasm</location>
    </subcellularLocation>
</comment>
<evidence type="ECO:0000256" key="10">
    <source>
        <dbReference type="ARBA" id="ARBA00032441"/>
    </source>
</evidence>
<keyword evidence="9" id="KW-0460">Magnesium</keyword>
<protein>
    <recommendedName>
        <fullName evidence="3">tRNA threonylcarbamoyladenosine biosynthesis protein TsaE</fullName>
    </recommendedName>
    <alternativeName>
        <fullName evidence="10">t(6)A37 threonylcarbamoyladenosine biosynthesis protein TsaE</fullName>
    </alternativeName>
</protein>
<evidence type="ECO:0000313" key="12">
    <source>
        <dbReference type="Proteomes" id="UP000007519"/>
    </source>
</evidence>
<dbReference type="eggNOG" id="COG0802">
    <property type="taxonomic scope" value="Bacteria"/>
</dbReference>
<evidence type="ECO:0000256" key="8">
    <source>
        <dbReference type="ARBA" id="ARBA00022840"/>
    </source>
</evidence>
<evidence type="ECO:0000313" key="11">
    <source>
        <dbReference type="EMBL" id="AFC24020.1"/>
    </source>
</evidence>
<dbReference type="EMBL" id="CP002831">
    <property type="protein sequence ID" value="AFC24020.1"/>
    <property type="molecule type" value="Genomic_DNA"/>
</dbReference>
<keyword evidence="12" id="KW-1185">Reference proteome</keyword>